<dbReference type="PROSITE" id="PS50893">
    <property type="entry name" value="ABC_TRANSPORTER_2"/>
    <property type="match status" value="1"/>
</dbReference>
<dbReference type="GO" id="GO:0005524">
    <property type="term" value="F:ATP binding"/>
    <property type="evidence" value="ECO:0007669"/>
    <property type="project" value="UniProtKB-KW"/>
</dbReference>
<dbReference type="InterPro" id="IPR017871">
    <property type="entry name" value="ABC_transporter-like_CS"/>
</dbReference>
<dbReference type="RefSeq" id="WP_309813442.1">
    <property type="nucleotide sequence ID" value="NZ_JBDXMX010000004.1"/>
</dbReference>
<proteinExistence type="inferred from homology"/>
<reference evidence="6 7" key="1">
    <citation type="submission" date="2024-05" db="EMBL/GenBank/DDBJ databases">
        <authorList>
            <person name="Yi C."/>
        </authorList>
    </citation>
    <scope>NUCLEOTIDE SEQUENCE [LARGE SCALE GENOMIC DNA]</scope>
    <source>
        <strain evidence="6 7">XS13</strain>
    </source>
</reference>
<keyword evidence="3" id="KW-0547">Nucleotide-binding</keyword>
<dbReference type="SMART" id="SM00382">
    <property type="entry name" value="AAA"/>
    <property type="match status" value="1"/>
</dbReference>
<dbReference type="EMBL" id="JBDXMX010000004">
    <property type="protein sequence ID" value="MEO9248218.1"/>
    <property type="molecule type" value="Genomic_DNA"/>
</dbReference>
<dbReference type="PANTHER" id="PTHR43553">
    <property type="entry name" value="HEAVY METAL TRANSPORTER"/>
    <property type="match status" value="1"/>
</dbReference>
<gene>
    <name evidence="6" type="ORF">ABDK96_11035</name>
</gene>
<dbReference type="Proteomes" id="UP001484097">
    <property type="component" value="Unassembled WGS sequence"/>
</dbReference>
<comment type="similarity">
    <text evidence="1">Belongs to the ABC transporter superfamily.</text>
</comment>
<comment type="caution">
    <text evidence="6">The sequence shown here is derived from an EMBL/GenBank/DDBJ whole genome shotgun (WGS) entry which is preliminary data.</text>
</comment>
<evidence type="ECO:0000256" key="2">
    <source>
        <dbReference type="ARBA" id="ARBA00022448"/>
    </source>
</evidence>
<evidence type="ECO:0000256" key="4">
    <source>
        <dbReference type="ARBA" id="ARBA00022840"/>
    </source>
</evidence>
<evidence type="ECO:0000313" key="6">
    <source>
        <dbReference type="EMBL" id="MEO9248218.1"/>
    </source>
</evidence>
<dbReference type="InterPro" id="IPR003593">
    <property type="entry name" value="AAA+_ATPase"/>
</dbReference>
<evidence type="ECO:0000313" key="7">
    <source>
        <dbReference type="Proteomes" id="UP001484097"/>
    </source>
</evidence>
<evidence type="ECO:0000259" key="5">
    <source>
        <dbReference type="PROSITE" id="PS50893"/>
    </source>
</evidence>
<dbReference type="InterPro" id="IPR050095">
    <property type="entry name" value="ECF_ABC_transporter_ATP-bd"/>
</dbReference>
<sequence length="231" mass="24690">MTVQISGLRIEAEDGGRRAVLLDGLTCTLSAHTTAVIGENGSGKSTLARAVGGLNRPAAGTVHVSGLDTVRQARQLRRRVGFLFANPAAQVIMPTVREDVALTLRGRGLSRGEVAERVERALVEHELTELADRPCLSLSSGQQQRLALCAVLVGEPDLVIADEPTSLLDARHRRAVARRLLDADGPDVLLVTHDLELARRCEEAVLIDGGRLVRQGPPADVIAAYEELLPA</sequence>
<dbReference type="InterPro" id="IPR015856">
    <property type="entry name" value="ABC_transpr_CbiO/EcfA_su"/>
</dbReference>
<organism evidence="6 7">
    <name type="scientific">Citricoccus nitrophenolicus</name>
    <dbReference type="NCBI Taxonomy" id="863575"/>
    <lineage>
        <taxon>Bacteria</taxon>
        <taxon>Bacillati</taxon>
        <taxon>Actinomycetota</taxon>
        <taxon>Actinomycetes</taxon>
        <taxon>Micrococcales</taxon>
        <taxon>Micrococcaceae</taxon>
        <taxon>Citricoccus</taxon>
    </lineage>
</organism>
<dbReference type="InterPro" id="IPR003439">
    <property type="entry name" value="ABC_transporter-like_ATP-bd"/>
</dbReference>
<dbReference type="PROSITE" id="PS00211">
    <property type="entry name" value="ABC_TRANSPORTER_1"/>
    <property type="match status" value="1"/>
</dbReference>
<keyword evidence="2" id="KW-0813">Transport</keyword>
<dbReference type="Gene3D" id="3.40.50.300">
    <property type="entry name" value="P-loop containing nucleotide triphosphate hydrolases"/>
    <property type="match status" value="1"/>
</dbReference>
<dbReference type="PANTHER" id="PTHR43553:SF24">
    <property type="entry name" value="ENERGY-COUPLING FACTOR TRANSPORTER ATP-BINDING PROTEIN ECFA1"/>
    <property type="match status" value="1"/>
</dbReference>
<feature type="domain" description="ABC transporter" evidence="5">
    <location>
        <begin position="3"/>
        <end position="231"/>
    </location>
</feature>
<dbReference type="InterPro" id="IPR027417">
    <property type="entry name" value="P-loop_NTPase"/>
</dbReference>
<dbReference type="CDD" id="cd03225">
    <property type="entry name" value="ABC_cobalt_CbiO_domain1"/>
    <property type="match status" value="1"/>
</dbReference>
<dbReference type="Pfam" id="PF00005">
    <property type="entry name" value="ABC_tran"/>
    <property type="match status" value="1"/>
</dbReference>
<keyword evidence="7" id="KW-1185">Reference proteome</keyword>
<accession>A0ABV0IJ77</accession>
<evidence type="ECO:0000256" key="3">
    <source>
        <dbReference type="ARBA" id="ARBA00022741"/>
    </source>
</evidence>
<dbReference type="SUPFAM" id="SSF52540">
    <property type="entry name" value="P-loop containing nucleoside triphosphate hydrolases"/>
    <property type="match status" value="1"/>
</dbReference>
<protein>
    <submittedName>
        <fullName evidence="6">ABC transporter ATP-binding protein</fullName>
    </submittedName>
</protein>
<keyword evidence="4 6" id="KW-0067">ATP-binding</keyword>
<evidence type="ECO:0000256" key="1">
    <source>
        <dbReference type="ARBA" id="ARBA00005417"/>
    </source>
</evidence>
<name>A0ABV0IJ77_9MICC</name>